<gene>
    <name evidence="5" type="ordered locus">Caci_8335</name>
</gene>
<dbReference type="PROSITE" id="PS50042">
    <property type="entry name" value="CNMP_BINDING_3"/>
    <property type="match status" value="1"/>
</dbReference>
<dbReference type="AlphaFoldDB" id="C7QKQ9"/>
<dbReference type="SUPFAM" id="SSF51206">
    <property type="entry name" value="cAMP-binding domain-like"/>
    <property type="match status" value="1"/>
</dbReference>
<evidence type="ECO:0000256" key="2">
    <source>
        <dbReference type="ARBA" id="ARBA00023125"/>
    </source>
</evidence>
<dbReference type="GO" id="GO:0003700">
    <property type="term" value="F:DNA-binding transcription factor activity"/>
    <property type="evidence" value="ECO:0007669"/>
    <property type="project" value="TreeGrafter"/>
</dbReference>
<evidence type="ECO:0000259" key="4">
    <source>
        <dbReference type="PROSITE" id="PS50042"/>
    </source>
</evidence>
<dbReference type="Proteomes" id="UP000000851">
    <property type="component" value="Chromosome"/>
</dbReference>
<evidence type="ECO:0000313" key="6">
    <source>
        <dbReference type="Proteomes" id="UP000000851"/>
    </source>
</evidence>
<accession>C7QKQ9</accession>
<dbReference type="SUPFAM" id="SSF46785">
    <property type="entry name" value="Winged helix' DNA-binding domain"/>
    <property type="match status" value="1"/>
</dbReference>
<keyword evidence="2" id="KW-0238">DNA-binding</keyword>
<dbReference type="KEGG" id="cai:Caci_8335"/>
<dbReference type="InParanoid" id="C7QKQ9"/>
<protein>
    <submittedName>
        <fullName evidence="5">Putative transcriptional regulator, Crp/Fnr family</fullName>
    </submittedName>
</protein>
<dbReference type="Pfam" id="PF00027">
    <property type="entry name" value="cNMP_binding"/>
    <property type="match status" value="1"/>
</dbReference>
<dbReference type="InterPro" id="IPR014710">
    <property type="entry name" value="RmlC-like_jellyroll"/>
</dbReference>
<sequence length="209" mass="22838">MAAEEIRARTVYQVFRTGDSLTGEGEDTHRVFFIQSGWVSVIQHSTVGATRILAVRGPGDVVGELASLSERPRSATVRARSTVEARGMSGEAFIDLAERTPSIARALFRILADRLHDADRHRTQLHGSVALGAVADKLLEIHSYADSGQDRPVFTQEEIACWAGVSVPALARSLRTLREAGVIRSARQRILVLDEKSLREVAQNGRVAD</sequence>
<dbReference type="InterPro" id="IPR018490">
    <property type="entry name" value="cNMP-bd_dom_sf"/>
</dbReference>
<dbReference type="PANTHER" id="PTHR24567:SF74">
    <property type="entry name" value="HTH-TYPE TRANSCRIPTIONAL REGULATOR ARCR"/>
    <property type="match status" value="1"/>
</dbReference>
<keyword evidence="6" id="KW-1185">Reference proteome</keyword>
<dbReference type="InterPro" id="IPR000595">
    <property type="entry name" value="cNMP-bd_dom"/>
</dbReference>
<dbReference type="CDD" id="cd00038">
    <property type="entry name" value="CAP_ED"/>
    <property type="match status" value="1"/>
</dbReference>
<name>C7QKQ9_CATAD</name>
<dbReference type="EMBL" id="CP001700">
    <property type="protein sequence ID" value="ACU77158.1"/>
    <property type="molecule type" value="Genomic_DNA"/>
</dbReference>
<dbReference type="InterPro" id="IPR050397">
    <property type="entry name" value="Env_Response_Regulators"/>
</dbReference>
<organism evidence="5 6">
    <name type="scientific">Catenulispora acidiphila (strain DSM 44928 / JCM 14897 / NBRC 102108 / NRRL B-24433 / ID139908)</name>
    <dbReference type="NCBI Taxonomy" id="479433"/>
    <lineage>
        <taxon>Bacteria</taxon>
        <taxon>Bacillati</taxon>
        <taxon>Actinomycetota</taxon>
        <taxon>Actinomycetes</taxon>
        <taxon>Catenulisporales</taxon>
        <taxon>Catenulisporaceae</taxon>
        <taxon>Catenulispora</taxon>
    </lineage>
</organism>
<dbReference type="PANTHER" id="PTHR24567">
    <property type="entry name" value="CRP FAMILY TRANSCRIPTIONAL REGULATORY PROTEIN"/>
    <property type="match status" value="1"/>
</dbReference>
<evidence type="ECO:0000256" key="3">
    <source>
        <dbReference type="ARBA" id="ARBA00023163"/>
    </source>
</evidence>
<dbReference type="HOGENOM" id="CLU_075053_3_0_11"/>
<keyword evidence="1" id="KW-0805">Transcription regulation</keyword>
<dbReference type="Gene3D" id="2.60.120.10">
    <property type="entry name" value="Jelly Rolls"/>
    <property type="match status" value="1"/>
</dbReference>
<dbReference type="InterPro" id="IPR012318">
    <property type="entry name" value="HTH_CRP"/>
</dbReference>
<dbReference type="eggNOG" id="COG0664">
    <property type="taxonomic scope" value="Bacteria"/>
</dbReference>
<dbReference type="SMART" id="SM00100">
    <property type="entry name" value="cNMP"/>
    <property type="match status" value="1"/>
</dbReference>
<evidence type="ECO:0000256" key="1">
    <source>
        <dbReference type="ARBA" id="ARBA00023015"/>
    </source>
</evidence>
<evidence type="ECO:0000313" key="5">
    <source>
        <dbReference type="EMBL" id="ACU77158.1"/>
    </source>
</evidence>
<dbReference type="Pfam" id="PF13545">
    <property type="entry name" value="HTH_Crp_2"/>
    <property type="match status" value="1"/>
</dbReference>
<reference evidence="5 6" key="1">
    <citation type="journal article" date="2009" name="Stand. Genomic Sci.">
        <title>Complete genome sequence of Catenulispora acidiphila type strain (ID 139908).</title>
        <authorList>
            <person name="Copeland A."/>
            <person name="Lapidus A."/>
            <person name="Glavina Del Rio T."/>
            <person name="Nolan M."/>
            <person name="Lucas S."/>
            <person name="Chen F."/>
            <person name="Tice H."/>
            <person name="Cheng J.F."/>
            <person name="Bruce D."/>
            <person name="Goodwin L."/>
            <person name="Pitluck S."/>
            <person name="Mikhailova N."/>
            <person name="Pati A."/>
            <person name="Ivanova N."/>
            <person name="Mavromatis K."/>
            <person name="Chen A."/>
            <person name="Palaniappan K."/>
            <person name="Chain P."/>
            <person name="Land M."/>
            <person name="Hauser L."/>
            <person name="Chang Y.J."/>
            <person name="Jeffries C.D."/>
            <person name="Chertkov O."/>
            <person name="Brettin T."/>
            <person name="Detter J.C."/>
            <person name="Han C."/>
            <person name="Ali Z."/>
            <person name="Tindall B.J."/>
            <person name="Goker M."/>
            <person name="Bristow J."/>
            <person name="Eisen J.A."/>
            <person name="Markowitz V."/>
            <person name="Hugenholtz P."/>
            <person name="Kyrpides N.C."/>
            <person name="Klenk H.P."/>
        </authorList>
    </citation>
    <scope>NUCLEOTIDE SEQUENCE [LARGE SCALE GENOMIC DNA]</scope>
    <source>
        <strain evidence="6">DSM 44928 / JCM 14897 / NBRC 102108 / NRRL B-24433 / ID139908</strain>
    </source>
</reference>
<feature type="domain" description="Cyclic nucleotide-binding" evidence="4">
    <location>
        <begin position="1"/>
        <end position="114"/>
    </location>
</feature>
<dbReference type="InterPro" id="IPR036390">
    <property type="entry name" value="WH_DNA-bd_sf"/>
</dbReference>
<dbReference type="GO" id="GO:0005829">
    <property type="term" value="C:cytosol"/>
    <property type="evidence" value="ECO:0007669"/>
    <property type="project" value="TreeGrafter"/>
</dbReference>
<dbReference type="GO" id="GO:0003677">
    <property type="term" value="F:DNA binding"/>
    <property type="evidence" value="ECO:0007669"/>
    <property type="project" value="UniProtKB-KW"/>
</dbReference>
<proteinExistence type="predicted"/>
<dbReference type="STRING" id="479433.Caci_8335"/>
<keyword evidence="3" id="KW-0804">Transcription</keyword>